<dbReference type="InterPro" id="IPR003511">
    <property type="entry name" value="HORMA_dom"/>
</dbReference>
<proteinExistence type="predicted"/>
<dbReference type="Proteomes" id="UP000069940">
    <property type="component" value="Unassembled WGS sequence"/>
</dbReference>
<keyword evidence="3" id="KW-1185">Reference proteome</keyword>
<reference evidence="3" key="1">
    <citation type="journal article" date="2015" name="Proc. Natl. Acad. Sci. U.S.A.">
        <title>Genome sequence of the Asian Tiger mosquito, Aedes albopictus, reveals insights into its biology, genetics, and evolution.</title>
        <authorList>
            <person name="Chen X.G."/>
            <person name="Jiang X."/>
            <person name="Gu J."/>
            <person name="Xu M."/>
            <person name="Wu Y."/>
            <person name="Deng Y."/>
            <person name="Zhang C."/>
            <person name="Bonizzoni M."/>
            <person name="Dermauw W."/>
            <person name="Vontas J."/>
            <person name="Armbruster P."/>
            <person name="Huang X."/>
            <person name="Yang Y."/>
            <person name="Zhang H."/>
            <person name="He W."/>
            <person name="Peng H."/>
            <person name="Liu Y."/>
            <person name="Wu K."/>
            <person name="Chen J."/>
            <person name="Lirakis M."/>
            <person name="Topalis P."/>
            <person name="Van Leeuwen T."/>
            <person name="Hall A.B."/>
            <person name="Jiang X."/>
            <person name="Thorpe C."/>
            <person name="Mueller R.L."/>
            <person name="Sun C."/>
            <person name="Waterhouse R.M."/>
            <person name="Yan G."/>
            <person name="Tu Z.J."/>
            <person name="Fang X."/>
            <person name="James A.A."/>
        </authorList>
    </citation>
    <scope>NUCLEOTIDE SEQUENCE [LARGE SCALE GENOMIC DNA]</scope>
    <source>
        <strain evidence="3">Foshan</strain>
    </source>
</reference>
<evidence type="ECO:0000313" key="3">
    <source>
        <dbReference type="Proteomes" id="UP000069940"/>
    </source>
</evidence>
<dbReference type="RefSeq" id="XP_062715020.1">
    <property type="nucleotide sequence ID" value="XM_062859036.1"/>
</dbReference>
<reference evidence="2" key="2">
    <citation type="submission" date="2025-05" db="UniProtKB">
        <authorList>
            <consortium name="EnsemblMetazoa"/>
        </authorList>
    </citation>
    <scope>IDENTIFICATION</scope>
    <source>
        <strain evidence="2">Foshan</strain>
    </source>
</reference>
<organism evidence="2 3">
    <name type="scientific">Aedes albopictus</name>
    <name type="common">Asian tiger mosquito</name>
    <name type="synonym">Stegomyia albopicta</name>
    <dbReference type="NCBI Taxonomy" id="7160"/>
    <lineage>
        <taxon>Eukaryota</taxon>
        <taxon>Metazoa</taxon>
        <taxon>Ecdysozoa</taxon>
        <taxon>Arthropoda</taxon>
        <taxon>Hexapoda</taxon>
        <taxon>Insecta</taxon>
        <taxon>Pterygota</taxon>
        <taxon>Neoptera</taxon>
        <taxon>Endopterygota</taxon>
        <taxon>Diptera</taxon>
        <taxon>Nematocera</taxon>
        <taxon>Culicoidea</taxon>
        <taxon>Culicidae</taxon>
        <taxon>Culicinae</taxon>
        <taxon>Aedini</taxon>
        <taxon>Aedes</taxon>
        <taxon>Stegomyia</taxon>
    </lineage>
</organism>
<dbReference type="SUPFAM" id="SSF56019">
    <property type="entry name" value="The spindle assembly checkpoint protein mad2"/>
    <property type="match status" value="1"/>
</dbReference>
<dbReference type="PANTHER" id="PTHR11842:SF10">
    <property type="entry name" value="MITOTIC SPINDLE ASSEMBLY CHECKPOINT PROTEIN MAD2B"/>
    <property type="match status" value="1"/>
</dbReference>
<dbReference type="PANTHER" id="PTHR11842">
    <property type="entry name" value="MITOTIC SPINDLE ASSEMBLY CHECKPOINT PROTEIN MAD2"/>
    <property type="match status" value="1"/>
</dbReference>
<evidence type="ECO:0000259" key="1">
    <source>
        <dbReference type="PROSITE" id="PS50815"/>
    </source>
</evidence>
<evidence type="ECO:0000313" key="2">
    <source>
        <dbReference type="EnsemblMetazoa" id="AALFPA23_013294.P19246"/>
    </source>
</evidence>
<dbReference type="InterPro" id="IPR045091">
    <property type="entry name" value="Mad2-like"/>
</dbReference>
<dbReference type="Pfam" id="PF02301">
    <property type="entry name" value="HORMA"/>
    <property type="match status" value="1"/>
</dbReference>
<dbReference type="PROSITE" id="PS50815">
    <property type="entry name" value="HORMA"/>
    <property type="match status" value="1"/>
</dbReference>
<dbReference type="InterPro" id="IPR036570">
    <property type="entry name" value="HORMA_dom_sf"/>
</dbReference>
<feature type="domain" description="HORMA" evidence="1">
    <location>
        <begin position="5"/>
        <end position="201"/>
    </location>
</feature>
<name>A0ABM1YYN2_AEDAL</name>
<protein>
    <recommendedName>
        <fullName evidence="1">HORMA domain-containing protein</fullName>
    </recommendedName>
</protein>
<dbReference type="GeneID" id="109410893"/>
<dbReference type="Gene3D" id="3.30.900.10">
    <property type="entry name" value="HORMA domain"/>
    <property type="match status" value="1"/>
</dbReference>
<dbReference type="EnsemblMetazoa" id="AALFPA23_013294.R19246">
    <property type="protein sequence ID" value="AALFPA23_013294.P19246"/>
    <property type="gene ID" value="AALFPA23_013294"/>
</dbReference>
<sequence>MMNASLETDIVIELVEIYINTILFARQLYPAGIFRERRAYNIPVHISIFKPLNEYLARTLRAARELKNRRKLHKIELVVFREEPPAATTLESYVFELEDRDFSLQSDDNLLELEEQIRKSLLSLDGRLKALKKLPSDATFKVLLHTTEAAYVALGNCSSLQKFPLVKDASQEERKLGVQQQSSVQLLPVSHTPTVGVQLYVEEYL</sequence>
<accession>A0ABM1YYN2</accession>